<feature type="chain" id="PRO_5001515160" evidence="1">
    <location>
        <begin position="19"/>
        <end position="76"/>
    </location>
</feature>
<evidence type="ECO:0000256" key="1">
    <source>
        <dbReference type="SAM" id="SignalP"/>
    </source>
</evidence>
<evidence type="ECO:0000313" key="2">
    <source>
        <dbReference type="EMBL" id="JAC18761.1"/>
    </source>
</evidence>
<dbReference type="EMBL" id="GBBK01005721">
    <property type="protein sequence ID" value="JAC18761.1"/>
    <property type="molecule type" value="mRNA"/>
</dbReference>
<name>A0A023FB66_AMBCJ</name>
<sequence>MRLQLFVLLLYLCDFVLCVSSYPRGWRVPRRSSLCFFSKTADAIWQQHLHYVEAEGNQYPGAPSPSLFQLPKQRWI</sequence>
<feature type="signal peptide" evidence="1">
    <location>
        <begin position="1"/>
        <end position="18"/>
    </location>
</feature>
<dbReference type="AlphaFoldDB" id="A0A023FB66"/>
<protein>
    <submittedName>
        <fullName evidence="2">Putative secreted protein</fullName>
    </submittedName>
</protein>
<organism evidence="2">
    <name type="scientific">Amblyomma cajennense</name>
    <name type="common">Cayenne tick</name>
    <name type="synonym">Acarus cajennensis</name>
    <dbReference type="NCBI Taxonomy" id="34607"/>
    <lineage>
        <taxon>Eukaryota</taxon>
        <taxon>Metazoa</taxon>
        <taxon>Ecdysozoa</taxon>
        <taxon>Arthropoda</taxon>
        <taxon>Chelicerata</taxon>
        <taxon>Arachnida</taxon>
        <taxon>Acari</taxon>
        <taxon>Parasitiformes</taxon>
        <taxon>Ixodida</taxon>
        <taxon>Ixodoidea</taxon>
        <taxon>Ixodidae</taxon>
        <taxon>Amblyomminae</taxon>
        <taxon>Amblyomma</taxon>
    </lineage>
</organism>
<keyword evidence="1" id="KW-0732">Signal</keyword>
<reference evidence="2" key="1">
    <citation type="submission" date="2014-03" db="EMBL/GenBank/DDBJ databases">
        <title>The sialotranscriptome of Amblyomma triste, Amblyomma parvum and Amblyomma cajennense ticks, uncovered by 454-based RNA-seq.</title>
        <authorList>
            <person name="Garcia G.R."/>
            <person name="Gardinassi L.G."/>
            <person name="Ribeiro J.M."/>
            <person name="Anatriello E."/>
            <person name="Ferreira B.R."/>
            <person name="Moreira H.N."/>
            <person name="Mafra C."/>
            <person name="Olegario M.M."/>
            <person name="Szabo P.J."/>
            <person name="Miranda-Santos I.K."/>
            <person name="Maruyama S.R."/>
        </authorList>
    </citation>
    <scope>NUCLEOTIDE SEQUENCE</scope>
    <source>
        <strain evidence="2">Uberlandia</strain>
        <tissue evidence="2">Salivary glands</tissue>
    </source>
</reference>
<accession>A0A023FB66</accession>
<proteinExistence type="evidence at transcript level"/>